<evidence type="ECO:0000313" key="9">
    <source>
        <dbReference type="EMBL" id="TLX20965.1"/>
    </source>
</evidence>
<dbReference type="Proteomes" id="UP000308508">
    <property type="component" value="Unassembled WGS sequence"/>
</dbReference>
<dbReference type="PROSITE" id="PS51898">
    <property type="entry name" value="TYR_RECOMBINASE"/>
    <property type="match status" value="1"/>
</dbReference>
<dbReference type="PANTHER" id="PTHR30349">
    <property type="entry name" value="PHAGE INTEGRASE-RELATED"/>
    <property type="match status" value="1"/>
</dbReference>
<dbReference type="SUPFAM" id="SSF56349">
    <property type="entry name" value="DNA breaking-rejoining enzymes"/>
    <property type="match status" value="1"/>
</dbReference>
<evidence type="ECO:0000313" key="10">
    <source>
        <dbReference type="Proteomes" id="UP000308508"/>
    </source>
</evidence>
<evidence type="ECO:0000256" key="3">
    <source>
        <dbReference type="ARBA" id="ARBA00023125"/>
    </source>
</evidence>
<dbReference type="Gene3D" id="1.10.150.130">
    <property type="match status" value="1"/>
</dbReference>
<dbReference type="InterPro" id="IPR044068">
    <property type="entry name" value="CB"/>
</dbReference>
<dbReference type="InterPro" id="IPR010998">
    <property type="entry name" value="Integrase_recombinase_N"/>
</dbReference>
<evidence type="ECO:0000256" key="6">
    <source>
        <dbReference type="SAM" id="MobiDB-lite"/>
    </source>
</evidence>
<dbReference type="GO" id="GO:0015074">
    <property type="term" value="P:DNA integration"/>
    <property type="evidence" value="ECO:0007669"/>
    <property type="project" value="UniProtKB-KW"/>
</dbReference>
<evidence type="ECO:0000259" key="8">
    <source>
        <dbReference type="PROSITE" id="PS51900"/>
    </source>
</evidence>
<sequence>MAKVRVRPETGTLYLDFFFRGVRCREQTALQDTAENRRKVQSLLNRISKEIRQGSFDYAATFPESPRGKRFAPGKEVRPEPQVRRAPTDEANVSIPDFRTFSITWRAEMAPQWRRQHRESVDATFDAHLLAEFGSRRIDSITKADVLSFRARLADLPGRSSPKLSPTTVNRTMGLLRQCMTEASERFGMPDIFKGVKRLKGRRSDVKPFSLAEVEMVRNTIRPDYRNYVTCRFFTGMRTGEINGLKWKYVDFEQGLIRIREVFSAGESEENAKTESSIRDIPMLPMVREALERQWEKRDPDVEYVFCSREGNPIDAHNFANRIWYPLLRFLGLEKRRPYQTRHTTATLMLASGESPEWIARLMGHSNTQMLFTVYSRFVPNLARQDGLAIAGLLSAHGQKPPAELQSITPEQLSAMSAEQLRSALNQLLASKAA</sequence>
<keyword evidence="2" id="KW-0229">DNA integration</keyword>
<feature type="domain" description="Tyr recombinase" evidence="7">
    <location>
        <begin position="204"/>
        <end position="390"/>
    </location>
</feature>
<keyword evidence="3 5" id="KW-0238">DNA-binding</keyword>
<dbReference type="EMBL" id="SROY01000006">
    <property type="protein sequence ID" value="TLX20965.1"/>
    <property type="molecule type" value="Genomic_DNA"/>
</dbReference>
<dbReference type="Gene3D" id="1.10.443.10">
    <property type="entry name" value="Intergrase catalytic core"/>
    <property type="match status" value="1"/>
</dbReference>
<dbReference type="PROSITE" id="PS51900">
    <property type="entry name" value="CB"/>
    <property type="match status" value="1"/>
</dbReference>
<protein>
    <submittedName>
        <fullName evidence="9">DUF3596 domain-containing protein</fullName>
    </submittedName>
</protein>
<dbReference type="InterPro" id="IPR013762">
    <property type="entry name" value="Integrase-like_cat_sf"/>
</dbReference>
<dbReference type="InterPro" id="IPR011010">
    <property type="entry name" value="DNA_brk_join_enz"/>
</dbReference>
<evidence type="ECO:0000259" key="7">
    <source>
        <dbReference type="PROSITE" id="PS51898"/>
    </source>
</evidence>
<gene>
    <name evidence="9" type="ORF">E5S66_12230</name>
</gene>
<organism evidence="9 10">
    <name type="scientific">Thermomonas fusca</name>
    <dbReference type="NCBI Taxonomy" id="215690"/>
    <lineage>
        <taxon>Bacteria</taxon>
        <taxon>Pseudomonadati</taxon>
        <taxon>Pseudomonadota</taxon>
        <taxon>Gammaproteobacteria</taxon>
        <taxon>Lysobacterales</taxon>
        <taxon>Lysobacteraceae</taxon>
        <taxon>Thermomonas</taxon>
    </lineage>
</organism>
<feature type="compositionally biased region" description="Basic and acidic residues" evidence="6">
    <location>
        <begin position="73"/>
        <end position="87"/>
    </location>
</feature>
<evidence type="ECO:0000256" key="4">
    <source>
        <dbReference type="ARBA" id="ARBA00023172"/>
    </source>
</evidence>
<dbReference type="PANTHER" id="PTHR30349:SF41">
    <property type="entry name" value="INTEGRASE_RECOMBINASE PROTEIN MJ0367-RELATED"/>
    <property type="match status" value="1"/>
</dbReference>
<evidence type="ECO:0000256" key="2">
    <source>
        <dbReference type="ARBA" id="ARBA00022908"/>
    </source>
</evidence>
<comment type="similarity">
    <text evidence="1">Belongs to the 'phage' integrase family.</text>
</comment>
<proteinExistence type="inferred from homology"/>
<feature type="region of interest" description="Disordered" evidence="6">
    <location>
        <begin position="67"/>
        <end position="87"/>
    </location>
</feature>
<dbReference type="GO" id="GO:0003677">
    <property type="term" value="F:DNA binding"/>
    <property type="evidence" value="ECO:0007669"/>
    <property type="project" value="UniProtKB-UniRule"/>
</dbReference>
<dbReference type="InterPro" id="IPR022000">
    <property type="entry name" value="Min27-like_integrase_DNA_bind"/>
</dbReference>
<evidence type="ECO:0000256" key="1">
    <source>
        <dbReference type="ARBA" id="ARBA00008857"/>
    </source>
</evidence>
<feature type="domain" description="Core-binding (CB)" evidence="8">
    <location>
        <begin position="96"/>
        <end position="184"/>
    </location>
</feature>
<dbReference type="CDD" id="cd01189">
    <property type="entry name" value="INT_ICEBs1_C_like"/>
    <property type="match status" value="1"/>
</dbReference>
<dbReference type="InterPro" id="IPR050090">
    <property type="entry name" value="Tyrosine_recombinase_XerCD"/>
</dbReference>
<dbReference type="InterPro" id="IPR002104">
    <property type="entry name" value="Integrase_catalytic"/>
</dbReference>
<evidence type="ECO:0000256" key="5">
    <source>
        <dbReference type="PROSITE-ProRule" id="PRU01248"/>
    </source>
</evidence>
<dbReference type="GO" id="GO:0006310">
    <property type="term" value="P:DNA recombination"/>
    <property type="evidence" value="ECO:0007669"/>
    <property type="project" value="UniProtKB-KW"/>
</dbReference>
<dbReference type="AlphaFoldDB" id="A0A5R9PBX1"/>
<keyword evidence="4" id="KW-0233">DNA recombination</keyword>
<dbReference type="Pfam" id="PF00589">
    <property type="entry name" value="Phage_integrase"/>
    <property type="match status" value="1"/>
</dbReference>
<accession>A0A5R9PBX1</accession>
<dbReference type="Pfam" id="PF12167">
    <property type="entry name" value="Arm-DNA-bind_2"/>
    <property type="match status" value="1"/>
</dbReference>
<keyword evidence="10" id="KW-1185">Reference proteome</keyword>
<reference evidence="9 10" key="1">
    <citation type="submission" date="2019-04" db="EMBL/GenBank/DDBJ databases">
        <authorList>
            <person name="Grouzdev D.S."/>
            <person name="Nazina T.N."/>
        </authorList>
    </citation>
    <scope>NUCLEOTIDE SEQUENCE [LARGE SCALE GENOMIC DNA]</scope>
    <source>
        <strain evidence="9 10">SHC 3-19</strain>
    </source>
</reference>
<name>A0A5R9PBX1_9GAMM</name>
<dbReference type="RefSeq" id="WP_138349646.1">
    <property type="nucleotide sequence ID" value="NZ_SROY01000006.1"/>
</dbReference>
<comment type="caution">
    <text evidence="9">The sequence shown here is derived from an EMBL/GenBank/DDBJ whole genome shotgun (WGS) entry which is preliminary data.</text>
</comment>